<sequence>MGIKNFPSFISISSLLGSLNRESTNSVNRGNRYLGGTSGPMTVEATQLPSLRGLSILYQYGSRPLWPSSMISDLPLDSPPIAIRSIQRACTSQYGKHRFANRTAANLVLRTIRNPVSRSSVSGSAFIWWIKRGRISF</sequence>
<dbReference type="AlphaFoldDB" id="A0A8H7YEN5"/>
<accession>A0A8H7YEN5</accession>
<dbReference type="EMBL" id="JAEVHI010000006">
    <property type="protein sequence ID" value="KAG5288435.1"/>
    <property type="molecule type" value="Genomic_DNA"/>
</dbReference>
<comment type="caution">
    <text evidence="1">The sequence shown here is derived from an EMBL/GenBank/DDBJ whole genome shotgun (WGS) entry which is preliminary data.</text>
</comment>
<evidence type="ECO:0000313" key="1">
    <source>
        <dbReference type="EMBL" id="KAG5288435.1"/>
    </source>
</evidence>
<protein>
    <submittedName>
        <fullName evidence="1">Uncharacterized protein</fullName>
    </submittedName>
</protein>
<dbReference type="VEuPathDB" id="FungiDB:I7I52_11929"/>
<reference evidence="1 2" key="1">
    <citation type="submission" date="2021-01" db="EMBL/GenBank/DDBJ databases">
        <title>Chromosome-level genome assembly of a human fungal pathogen reveals clustering of transcriptionally co-regulated genes.</title>
        <authorList>
            <person name="Voorhies M."/>
            <person name="Cohen S."/>
            <person name="Shea T.P."/>
            <person name="Petrus S."/>
            <person name="Munoz J.F."/>
            <person name="Poplawski S."/>
            <person name="Goldman W.E."/>
            <person name="Michael T."/>
            <person name="Cuomo C.A."/>
            <person name="Sil A."/>
            <person name="Beyhan S."/>
        </authorList>
    </citation>
    <scope>NUCLEOTIDE SEQUENCE [LARGE SCALE GENOMIC DNA]</scope>
    <source>
        <strain evidence="1 2">G184AR</strain>
    </source>
</reference>
<dbReference type="Proteomes" id="UP000670092">
    <property type="component" value="Unassembled WGS sequence"/>
</dbReference>
<gene>
    <name evidence="1" type="ORF">I7I52_11929</name>
</gene>
<evidence type="ECO:0000313" key="2">
    <source>
        <dbReference type="Proteomes" id="UP000670092"/>
    </source>
</evidence>
<proteinExistence type="predicted"/>
<name>A0A8H7YEN5_AJECA</name>
<organism evidence="1 2">
    <name type="scientific">Ajellomyces capsulatus</name>
    <name type="common">Darling's disease fungus</name>
    <name type="synonym">Histoplasma capsulatum</name>
    <dbReference type="NCBI Taxonomy" id="5037"/>
    <lineage>
        <taxon>Eukaryota</taxon>
        <taxon>Fungi</taxon>
        <taxon>Dikarya</taxon>
        <taxon>Ascomycota</taxon>
        <taxon>Pezizomycotina</taxon>
        <taxon>Eurotiomycetes</taxon>
        <taxon>Eurotiomycetidae</taxon>
        <taxon>Onygenales</taxon>
        <taxon>Ajellomycetaceae</taxon>
        <taxon>Histoplasma</taxon>
    </lineage>
</organism>